<dbReference type="HOGENOM" id="CLU_007884_4_1_9"/>
<dbReference type="AlphaFoldDB" id="G8TYF7"/>
<reference evidence="4" key="1">
    <citation type="submission" date="2011-12" db="EMBL/GenBank/DDBJ databases">
        <title>The complete genome of chromosome of Sulfobacillus acidophilus DSM 10332.</title>
        <authorList>
            <person name="Lucas S."/>
            <person name="Han J."/>
            <person name="Lapidus A."/>
            <person name="Bruce D."/>
            <person name="Goodwin L."/>
            <person name="Pitluck S."/>
            <person name="Peters L."/>
            <person name="Kyrpides N."/>
            <person name="Mavromatis K."/>
            <person name="Ivanova N."/>
            <person name="Mikhailova N."/>
            <person name="Chertkov O."/>
            <person name="Saunders E."/>
            <person name="Detter J.C."/>
            <person name="Tapia R."/>
            <person name="Han C."/>
            <person name="Land M."/>
            <person name="Hauser L."/>
            <person name="Markowitz V."/>
            <person name="Cheng J.-F."/>
            <person name="Hugenholtz P."/>
            <person name="Woyke T."/>
            <person name="Wu D."/>
            <person name="Pukall R."/>
            <person name="Gehrich-Schroeter G."/>
            <person name="Schneider S."/>
            <person name="Klenk H.-P."/>
            <person name="Eisen J.A."/>
        </authorList>
    </citation>
    <scope>NUCLEOTIDE SEQUENCE [LARGE SCALE GENOMIC DNA]</scope>
    <source>
        <strain evidence="4">ATCC 700253 / DSM 10332 / NAL</strain>
    </source>
</reference>
<evidence type="ECO:0000313" key="3">
    <source>
        <dbReference type="EMBL" id="AEW06218.1"/>
    </source>
</evidence>
<evidence type="ECO:0000256" key="1">
    <source>
        <dbReference type="ARBA" id="ARBA00023002"/>
    </source>
</evidence>
<dbReference type="PATRIC" id="fig|679936.5.peg.2850"/>
<evidence type="ECO:0000259" key="2">
    <source>
        <dbReference type="Pfam" id="PF01266"/>
    </source>
</evidence>
<dbReference type="SUPFAM" id="SSF51905">
    <property type="entry name" value="FAD/NAD(P)-binding domain"/>
    <property type="match status" value="1"/>
</dbReference>
<feature type="domain" description="FAD dependent oxidoreductase" evidence="2">
    <location>
        <begin position="6"/>
        <end position="354"/>
    </location>
</feature>
<dbReference type="Pfam" id="PF01266">
    <property type="entry name" value="DAO"/>
    <property type="match status" value="1"/>
</dbReference>
<dbReference type="KEGG" id="sap:Sulac_2757"/>
<organism evidence="3 4">
    <name type="scientific">Sulfobacillus acidophilus (strain ATCC 700253 / DSM 10332 / NAL)</name>
    <dbReference type="NCBI Taxonomy" id="679936"/>
    <lineage>
        <taxon>Bacteria</taxon>
        <taxon>Bacillati</taxon>
        <taxon>Bacillota</taxon>
        <taxon>Clostridia</taxon>
        <taxon>Eubacteriales</taxon>
        <taxon>Clostridiales Family XVII. Incertae Sedis</taxon>
        <taxon>Sulfobacillus</taxon>
    </lineage>
</organism>
<proteinExistence type="predicted"/>
<accession>G8TYF7</accession>
<dbReference type="InterPro" id="IPR006076">
    <property type="entry name" value="FAD-dep_OxRdtase"/>
</dbReference>
<protein>
    <submittedName>
        <fullName evidence="3">FAD dependent oxidoreductase</fullName>
    </submittedName>
</protein>
<dbReference type="Gene3D" id="3.50.50.60">
    <property type="entry name" value="FAD/NAD(P)-binding domain"/>
    <property type="match status" value="1"/>
</dbReference>
<dbReference type="GO" id="GO:0005737">
    <property type="term" value="C:cytoplasm"/>
    <property type="evidence" value="ECO:0007669"/>
    <property type="project" value="TreeGrafter"/>
</dbReference>
<dbReference type="Proteomes" id="UP000005439">
    <property type="component" value="Chromosome"/>
</dbReference>
<name>G8TYF7_SULAD</name>
<dbReference type="GO" id="GO:0016491">
    <property type="term" value="F:oxidoreductase activity"/>
    <property type="evidence" value="ECO:0007669"/>
    <property type="project" value="UniProtKB-KW"/>
</dbReference>
<dbReference type="Gene3D" id="3.30.9.10">
    <property type="entry name" value="D-Amino Acid Oxidase, subunit A, domain 2"/>
    <property type="match status" value="1"/>
</dbReference>
<dbReference type="STRING" id="679936.Sulac_2757"/>
<dbReference type="InterPro" id="IPR036188">
    <property type="entry name" value="FAD/NAD-bd_sf"/>
</dbReference>
<dbReference type="PANTHER" id="PTHR13847">
    <property type="entry name" value="SARCOSINE DEHYDROGENASE-RELATED"/>
    <property type="match status" value="1"/>
</dbReference>
<sequence>MGQLADIIVVGAGVMGASIAHALAERQFGQVVVVEQTALAAAATGQSSGVLRCHYGIPVLAKMANQGLSWFKHAKAQYGVDVGYRGIGYLVGAGPDDEEAFRSNIAMQQALNIRTNLMLPHEAKELWPDMEVSDFAIMAYEPEGGVADPTLTATAFYEMGKQLGVRYQFGQPVTQLLTQGDRVIGVEMADGSRWMANVVIVAAGTNTPGLFDPLGIEVPIRAQRAQLMLINPGVNVGKRPVFSDLVQLQYGRSEVNGTLLIGNSDHRDPEWVSKGPCPQGVTDDFVQRAIERLMHRFPRWEGAQFLGGYSGCYEVTPDYNPIIGPSPNSGLYIAAGFSGHGFKLSPVIGPMMAEILNAGNRYPSLESYVFRLSRFEEHDLLKSQYAYGKAGQMR</sequence>
<reference evidence="3 4" key="2">
    <citation type="journal article" date="2012" name="Stand. Genomic Sci.">
        <title>Complete genome sequence of the moderately thermophilic mineral-sulfide-oxidizing firmicute Sulfobacillus acidophilus type strain (NAL(T)).</title>
        <authorList>
            <person name="Anderson I."/>
            <person name="Chertkov O."/>
            <person name="Chen A."/>
            <person name="Saunders E."/>
            <person name="Lapidus A."/>
            <person name="Nolan M."/>
            <person name="Lucas S."/>
            <person name="Hammon N."/>
            <person name="Deshpande S."/>
            <person name="Cheng J.F."/>
            <person name="Han C."/>
            <person name="Tapia R."/>
            <person name="Goodwin L.A."/>
            <person name="Pitluck S."/>
            <person name="Liolios K."/>
            <person name="Pagani I."/>
            <person name="Ivanova N."/>
            <person name="Mikhailova N."/>
            <person name="Pati A."/>
            <person name="Palaniappan K."/>
            <person name="Land M."/>
            <person name="Pan C."/>
            <person name="Rohde M."/>
            <person name="Pukall R."/>
            <person name="Goker M."/>
            <person name="Detter J.C."/>
            <person name="Woyke T."/>
            <person name="Bristow J."/>
            <person name="Eisen J.A."/>
            <person name="Markowitz V."/>
            <person name="Hugenholtz P."/>
            <person name="Kyrpides N.C."/>
            <person name="Klenk H.P."/>
            <person name="Mavromatis K."/>
        </authorList>
    </citation>
    <scope>NUCLEOTIDE SEQUENCE [LARGE SCALE GENOMIC DNA]</scope>
    <source>
        <strain evidence="4">ATCC 700253 / DSM 10332 / NAL</strain>
    </source>
</reference>
<evidence type="ECO:0000313" key="4">
    <source>
        <dbReference type="Proteomes" id="UP000005439"/>
    </source>
</evidence>
<dbReference type="PANTHER" id="PTHR13847:SF287">
    <property type="entry name" value="FAD-DEPENDENT OXIDOREDUCTASE DOMAIN-CONTAINING PROTEIN 1"/>
    <property type="match status" value="1"/>
</dbReference>
<dbReference type="EMBL" id="CP003179">
    <property type="protein sequence ID" value="AEW06218.1"/>
    <property type="molecule type" value="Genomic_DNA"/>
</dbReference>
<keyword evidence="4" id="KW-1185">Reference proteome</keyword>
<keyword evidence="1" id="KW-0560">Oxidoreductase</keyword>
<gene>
    <name evidence="3" type="ordered locus">Sulac_2757</name>
</gene>